<name>A0A4Y7T366_COPMI</name>
<sequence>MLYFLRAVYILAPSHVRFTTALDDPRPTPISPLLASERNPADTVTEYGDYAFLPSSLSRLFPAPDTGRKDYREWNALSIRELHVCLTLDNCGVNQRKVALLASHWFEESIVRGYTGGEGIWARSMYKHLKAMGYTTIFADSFEEALAVYRLFPSLVSVVIRNDAGECHSDPKCVMSESNPTGIPAWKIFDFEYFPATTTGYIEGSLMKGKWILSANPEQGNRSVIQYIGYSVEDDCRRRPPVPLSQRKDQIFILMKQLTYANDARFAWNRSYFHLASSKLGIPFVGAWLVDNKWGWNPEEMGPLADIEDSEKGVVNLISGAGGADANRTALLSPQRWAEEVGMSKAMLGVGNPWWSPSPYHALCACVPFINPITEFDPNDPWNRDKWRTQHGSLDHLDPPYVYHVHKQNYTGFVDALKAATTTEIPSFIPSYMTEAAVRERVRYLMEHEWKEEARKLLEERKRDGEGYIFEL</sequence>
<evidence type="ECO:0000313" key="2">
    <source>
        <dbReference type="Proteomes" id="UP000298030"/>
    </source>
</evidence>
<organism evidence="1 2">
    <name type="scientific">Coprinellus micaceus</name>
    <name type="common">Glistening ink-cap mushroom</name>
    <name type="synonym">Coprinus micaceus</name>
    <dbReference type="NCBI Taxonomy" id="71717"/>
    <lineage>
        <taxon>Eukaryota</taxon>
        <taxon>Fungi</taxon>
        <taxon>Dikarya</taxon>
        <taxon>Basidiomycota</taxon>
        <taxon>Agaricomycotina</taxon>
        <taxon>Agaricomycetes</taxon>
        <taxon>Agaricomycetidae</taxon>
        <taxon>Agaricales</taxon>
        <taxon>Agaricineae</taxon>
        <taxon>Psathyrellaceae</taxon>
        <taxon>Coprinellus</taxon>
    </lineage>
</organism>
<dbReference type="AlphaFoldDB" id="A0A4Y7T366"/>
<gene>
    <name evidence="1" type="ORF">FA13DRAFT_1633220</name>
</gene>
<keyword evidence="2" id="KW-1185">Reference proteome</keyword>
<accession>A0A4Y7T366</accession>
<dbReference type="Proteomes" id="UP000298030">
    <property type="component" value="Unassembled WGS sequence"/>
</dbReference>
<protein>
    <submittedName>
        <fullName evidence="1">Uncharacterized protein</fullName>
    </submittedName>
</protein>
<dbReference type="OrthoDB" id="2113294at2759"/>
<dbReference type="EMBL" id="QPFP01000032">
    <property type="protein sequence ID" value="TEB28404.1"/>
    <property type="molecule type" value="Genomic_DNA"/>
</dbReference>
<proteinExistence type="predicted"/>
<evidence type="ECO:0000313" key="1">
    <source>
        <dbReference type="EMBL" id="TEB28404.1"/>
    </source>
</evidence>
<comment type="caution">
    <text evidence="1">The sequence shown here is derived from an EMBL/GenBank/DDBJ whole genome shotgun (WGS) entry which is preliminary data.</text>
</comment>
<dbReference type="STRING" id="71717.A0A4Y7T366"/>
<reference evidence="1 2" key="1">
    <citation type="journal article" date="2019" name="Nat. Ecol. Evol.">
        <title>Megaphylogeny resolves global patterns of mushroom evolution.</title>
        <authorList>
            <person name="Varga T."/>
            <person name="Krizsan K."/>
            <person name="Foldi C."/>
            <person name="Dima B."/>
            <person name="Sanchez-Garcia M."/>
            <person name="Sanchez-Ramirez S."/>
            <person name="Szollosi G.J."/>
            <person name="Szarkandi J.G."/>
            <person name="Papp V."/>
            <person name="Albert L."/>
            <person name="Andreopoulos W."/>
            <person name="Angelini C."/>
            <person name="Antonin V."/>
            <person name="Barry K.W."/>
            <person name="Bougher N.L."/>
            <person name="Buchanan P."/>
            <person name="Buyck B."/>
            <person name="Bense V."/>
            <person name="Catcheside P."/>
            <person name="Chovatia M."/>
            <person name="Cooper J."/>
            <person name="Damon W."/>
            <person name="Desjardin D."/>
            <person name="Finy P."/>
            <person name="Geml J."/>
            <person name="Haridas S."/>
            <person name="Hughes K."/>
            <person name="Justo A."/>
            <person name="Karasinski D."/>
            <person name="Kautmanova I."/>
            <person name="Kiss B."/>
            <person name="Kocsube S."/>
            <person name="Kotiranta H."/>
            <person name="LaButti K.M."/>
            <person name="Lechner B.E."/>
            <person name="Liimatainen K."/>
            <person name="Lipzen A."/>
            <person name="Lukacs Z."/>
            <person name="Mihaltcheva S."/>
            <person name="Morgado L.N."/>
            <person name="Niskanen T."/>
            <person name="Noordeloos M.E."/>
            <person name="Ohm R.A."/>
            <person name="Ortiz-Santana B."/>
            <person name="Ovrebo C."/>
            <person name="Racz N."/>
            <person name="Riley R."/>
            <person name="Savchenko A."/>
            <person name="Shiryaev A."/>
            <person name="Soop K."/>
            <person name="Spirin V."/>
            <person name="Szebenyi C."/>
            <person name="Tomsovsky M."/>
            <person name="Tulloss R.E."/>
            <person name="Uehling J."/>
            <person name="Grigoriev I.V."/>
            <person name="Vagvolgyi C."/>
            <person name="Papp T."/>
            <person name="Martin F.M."/>
            <person name="Miettinen O."/>
            <person name="Hibbett D.S."/>
            <person name="Nagy L.G."/>
        </authorList>
    </citation>
    <scope>NUCLEOTIDE SEQUENCE [LARGE SCALE GENOMIC DNA]</scope>
    <source>
        <strain evidence="1 2">FP101781</strain>
    </source>
</reference>